<dbReference type="InterPro" id="IPR051085">
    <property type="entry name" value="MB_O-acyltransferase"/>
</dbReference>
<dbReference type="GO" id="GO:0006506">
    <property type="term" value="P:GPI anchor biosynthetic process"/>
    <property type="evidence" value="ECO:0007669"/>
    <property type="project" value="TreeGrafter"/>
</dbReference>
<evidence type="ECO:0000256" key="5">
    <source>
        <dbReference type="ARBA" id="ARBA00023136"/>
    </source>
</evidence>
<comment type="similarity">
    <text evidence="2">Belongs to the membrane-bound acyltransferase family.</text>
</comment>
<evidence type="ECO:0000256" key="4">
    <source>
        <dbReference type="ARBA" id="ARBA00022989"/>
    </source>
</evidence>
<dbReference type="HOGENOM" id="CLU_021430_1_1_1"/>
<comment type="subcellular location">
    <subcellularLocation>
        <location evidence="1">Membrane</location>
        <topology evidence="1">Multi-pass membrane protein</topology>
    </subcellularLocation>
</comment>
<feature type="transmembrane region" description="Helical" evidence="7">
    <location>
        <begin position="147"/>
        <end position="180"/>
    </location>
</feature>
<organism evidence="8 9">
    <name type="scientific">Botryobasidium botryosum (strain FD-172 SS1)</name>
    <dbReference type="NCBI Taxonomy" id="930990"/>
    <lineage>
        <taxon>Eukaryota</taxon>
        <taxon>Fungi</taxon>
        <taxon>Dikarya</taxon>
        <taxon>Basidiomycota</taxon>
        <taxon>Agaricomycotina</taxon>
        <taxon>Agaricomycetes</taxon>
        <taxon>Cantharellales</taxon>
        <taxon>Botryobasidiaceae</taxon>
        <taxon>Botryobasidium</taxon>
    </lineage>
</organism>
<gene>
    <name evidence="8" type="ORF">BOTBODRAFT_107948</name>
</gene>
<dbReference type="PANTHER" id="PTHR13285:SF18">
    <property type="entry name" value="PROTEIN-CYSTEINE N-PALMITOYLTRANSFERASE RASP"/>
    <property type="match status" value="1"/>
</dbReference>
<keyword evidence="5 7" id="KW-0472">Membrane</keyword>
<dbReference type="FunCoup" id="A0A067MJC2">
    <property type="interactions" value="136"/>
</dbReference>
<dbReference type="AlphaFoldDB" id="A0A067MJC2"/>
<proteinExistence type="inferred from homology"/>
<feature type="transmembrane region" description="Helical" evidence="7">
    <location>
        <begin position="465"/>
        <end position="487"/>
    </location>
</feature>
<feature type="transmembrane region" description="Helical" evidence="7">
    <location>
        <begin position="292"/>
        <end position="310"/>
    </location>
</feature>
<accession>A0A067MJC2</accession>
<dbReference type="STRING" id="930990.A0A067MJC2"/>
<protein>
    <recommendedName>
        <fullName evidence="10">MBOAT-domain-containing protein</fullName>
    </recommendedName>
</protein>
<name>A0A067MJC2_BOTB1</name>
<dbReference type="EMBL" id="KL198030">
    <property type="protein sequence ID" value="KDQ15838.1"/>
    <property type="molecule type" value="Genomic_DNA"/>
</dbReference>
<dbReference type="GO" id="GO:0016020">
    <property type="term" value="C:membrane"/>
    <property type="evidence" value="ECO:0007669"/>
    <property type="project" value="UniProtKB-SubCell"/>
</dbReference>
<feature type="transmembrane region" description="Helical" evidence="7">
    <location>
        <begin position="371"/>
        <end position="390"/>
    </location>
</feature>
<feature type="transmembrane region" description="Helical" evidence="7">
    <location>
        <begin position="53"/>
        <end position="74"/>
    </location>
</feature>
<evidence type="ECO:0008006" key="10">
    <source>
        <dbReference type="Google" id="ProtNLM"/>
    </source>
</evidence>
<dbReference type="InterPro" id="IPR004299">
    <property type="entry name" value="MBOAT_fam"/>
</dbReference>
<evidence type="ECO:0000256" key="3">
    <source>
        <dbReference type="ARBA" id="ARBA00022692"/>
    </source>
</evidence>
<feature type="transmembrane region" description="Helical" evidence="7">
    <location>
        <begin position="331"/>
        <end position="351"/>
    </location>
</feature>
<evidence type="ECO:0000313" key="8">
    <source>
        <dbReference type="EMBL" id="KDQ15838.1"/>
    </source>
</evidence>
<feature type="transmembrane region" description="Helical" evidence="7">
    <location>
        <begin position="433"/>
        <end position="459"/>
    </location>
</feature>
<evidence type="ECO:0000313" key="9">
    <source>
        <dbReference type="Proteomes" id="UP000027195"/>
    </source>
</evidence>
<keyword evidence="4 7" id="KW-1133">Transmembrane helix</keyword>
<dbReference type="InParanoid" id="A0A067MJC2"/>
<dbReference type="PANTHER" id="PTHR13285">
    <property type="entry name" value="ACYLTRANSFERASE"/>
    <property type="match status" value="1"/>
</dbReference>
<dbReference type="Pfam" id="PF03062">
    <property type="entry name" value="MBOAT"/>
    <property type="match status" value="1"/>
</dbReference>
<evidence type="ECO:0000256" key="1">
    <source>
        <dbReference type="ARBA" id="ARBA00004141"/>
    </source>
</evidence>
<dbReference type="Proteomes" id="UP000027195">
    <property type="component" value="Unassembled WGS sequence"/>
</dbReference>
<feature type="transmembrane region" description="Helical" evidence="7">
    <location>
        <begin position="113"/>
        <end position="135"/>
    </location>
</feature>
<evidence type="ECO:0000256" key="7">
    <source>
        <dbReference type="SAM" id="Phobius"/>
    </source>
</evidence>
<reference evidence="9" key="1">
    <citation type="journal article" date="2014" name="Proc. Natl. Acad. Sci. U.S.A.">
        <title>Extensive sampling of basidiomycete genomes demonstrates inadequacy of the white-rot/brown-rot paradigm for wood decay fungi.</title>
        <authorList>
            <person name="Riley R."/>
            <person name="Salamov A.A."/>
            <person name="Brown D.W."/>
            <person name="Nagy L.G."/>
            <person name="Floudas D."/>
            <person name="Held B.W."/>
            <person name="Levasseur A."/>
            <person name="Lombard V."/>
            <person name="Morin E."/>
            <person name="Otillar R."/>
            <person name="Lindquist E.A."/>
            <person name="Sun H."/>
            <person name="LaButti K.M."/>
            <person name="Schmutz J."/>
            <person name="Jabbour D."/>
            <person name="Luo H."/>
            <person name="Baker S.E."/>
            <person name="Pisabarro A.G."/>
            <person name="Walton J.D."/>
            <person name="Blanchette R.A."/>
            <person name="Henrissat B."/>
            <person name="Martin F."/>
            <person name="Cullen D."/>
            <person name="Hibbett D.S."/>
            <person name="Grigoriev I.V."/>
        </authorList>
    </citation>
    <scope>NUCLEOTIDE SEQUENCE [LARGE SCALE GENOMIC DNA]</scope>
    <source>
        <strain evidence="9">FD-172 SS1</strain>
    </source>
</reference>
<evidence type="ECO:0000256" key="2">
    <source>
        <dbReference type="ARBA" id="ARBA00010323"/>
    </source>
</evidence>
<dbReference type="GO" id="GO:0008374">
    <property type="term" value="F:O-acyltransferase activity"/>
    <property type="evidence" value="ECO:0007669"/>
    <property type="project" value="TreeGrafter"/>
</dbReference>
<dbReference type="GO" id="GO:0005783">
    <property type="term" value="C:endoplasmic reticulum"/>
    <property type="evidence" value="ECO:0007669"/>
    <property type="project" value="TreeGrafter"/>
</dbReference>
<keyword evidence="3 7" id="KW-0812">Transmembrane</keyword>
<sequence>MIPLSAEPPSTSQPPGRRKGLINLTVETPPSTSRKNDRPKSRRPASRWKTPEFIFYAIAFILVVPHMFTLPMNLSQTTHPNYPLYQHRLSRGWIPGREVDNSDGQYRGFRNNIPALFALATVFLVLGKLHSWIFAPKMQSISRRTELFRVSFLAVASVVVVTALHGASVLKIFAILLINYSIAKLSPQSPNSIVGPLLTWAFNMVMLFSNELNDGYKFGRLHSSLAVLDSMQGIHPRWHIGFNITMLRLVSFNMDYFWACRGVGTPDTGANLDQSRRASTSHEKSMYNFTNYLTYILYTPLYIAGPIMTFNDFLWQIRRPTAIPLRSTVMYLVRFIVCLLTMELVLHYMYVVAIKDAVAWMGDSPAELSMVGFWNLIVVWLKLLIPWRFFRLWALADGIDPPENMIRCVTNNYSALGFWRSWHRSYNLWTLRYVYVPIGGTTHPVLSRLLVFSFVALWHDLSFRLLAWGWLVCLFIVPELLASYFLPQEKYGDRPWYRHVCAIGGVGNIMMMMSANLVGFVIGTDGIKYFLGQLGGSWEGIRFVLFAVVCLFIGVQVMFEYREEEMRAGIYRKC</sequence>
<dbReference type="OrthoDB" id="420606at2759"/>
<feature type="region of interest" description="Disordered" evidence="6">
    <location>
        <begin position="1"/>
        <end position="45"/>
    </location>
</feature>
<evidence type="ECO:0000256" key="6">
    <source>
        <dbReference type="SAM" id="MobiDB-lite"/>
    </source>
</evidence>
<keyword evidence="9" id="KW-1185">Reference proteome</keyword>
<feature type="transmembrane region" description="Helical" evidence="7">
    <location>
        <begin position="499"/>
        <end position="521"/>
    </location>
</feature>
<feature type="transmembrane region" description="Helical" evidence="7">
    <location>
        <begin position="541"/>
        <end position="559"/>
    </location>
</feature>